<keyword evidence="3" id="KW-1185">Reference proteome</keyword>
<protein>
    <submittedName>
        <fullName evidence="2">Uncharacterized protein</fullName>
    </submittedName>
</protein>
<gene>
    <name evidence="2" type="ORF">NK718_12255</name>
</gene>
<evidence type="ECO:0000313" key="3">
    <source>
        <dbReference type="Proteomes" id="UP001205890"/>
    </source>
</evidence>
<comment type="caution">
    <text evidence="2">The sequence shown here is derived from an EMBL/GenBank/DDBJ whole genome shotgun (WGS) entry which is preliminary data.</text>
</comment>
<organism evidence="2 3">
    <name type="scientific">Alsobacter ponti</name>
    <dbReference type="NCBI Taxonomy" id="2962936"/>
    <lineage>
        <taxon>Bacteria</taxon>
        <taxon>Pseudomonadati</taxon>
        <taxon>Pseudomonadota</taxon>
        <taxon>Alphaproteobacteria</taxon>
        <taxon>Hyphomicrobiales</taxon>
        <taxon>Alsobacteraceae</taxon>
        <taxon>Alsobacter</taxon>
    </lineage>
</organism>
<feature type="transmembrane region" description="Helical" evidence="1">
    <location>
        <begin position="17"/>
        <end position="37"/>
    </location>
</feature>
<evidence type="ECO:0000313" key="2">
    <source>
        <dbReference type="EMBL" id="MCP8939290.1"/>
    </source>
</evidence>
<dbReference type="Proteomes" id="UP001205890">
    <property type="component" value="Unassembled WGS sequence"/>
</dbReference>
<sequence length="173" mass="19234">MYGQILTFIAEQRLGDLASIAGVFISVIGFIVTFIGVRRSRTAAEMAAQASIQTRNNIKLFETVSSFSSVISSLEEVKRIHRTEHWLILPDKYSELRKVLVGLRAANQHLSEEGKSAIQSTISNLLDIESKVERGLKTTASLDSVKFNKIVSGDIDRLTAMLEEIKLKWGDLP</sequence>
<keyword evidence="1" id="KW-1133">Transmembrane helix</keyword>
<keyword evidence="1" id="KW-0812">Transmembrane</keyword>
<keyword evidence="1" id="KW-0472">Membrane</keyword>
<proteinExistence type="predicted"/>
<dbReference type="EMBL" id="JANCLU010000010">
    <property type="protein sequence ID" value="MCP8939290.1"/>
    <property type="molecule type" value="Genomic_DNA"/>
</dbReference>
<evidence type="ECO:0000256" key="1">
    <source>
        <dbReference type="SAM" id="Phobius"/>
    </source>
</evidence>
<accession>A0ABT1LEX3</accession>
<dbReference type="RefSeq" id="WP_254742479.1">
    <property type="nucleotide sequence ID" value="NZ_JANCLU010000010.1"/>
</dbReference>
<reference evidence="2 3" key="1">
    <citation type="submission" date="2022-07" db="EMBL/GenBank/DDBJ databases">
        <authorList>
            <person name="Li W.-J."/>
            <person name="Deng Q.-Q."/>
        </authorList>
    </citation>
    <scope>NUCLEOTIDE SEQUENCE [LARGE SCALE GENOMIC DNA]</scope>
    <source>
        <strain evidence="2 3">SYSU M60028</strain>
    </source>
</reference>
<name>A0ABT1LEX3_9HYPH</name>